<comment type="caution">
    <text evidence="2">The sequence shown here is derived from an EMBL/GenBank/DDBJ whole genome shotgun (WGS) entry which is preliminary data.</text>
</comment>
<evidence type="ECO:0000313" key="3">
    <source>
        <dbReference type="Proteomes" id="UP000235392"/>
    </source>
</evidence>
<sequence>MAMLAGLPADANPFAFISQLQSPRFLPKLSTSAVTTLVAFLVFHILVAAFSLVILVLPHIGKGKRGPWLVRKIYIQADSGEKLPGFRHDSSVYLGADKDEFVGRIRAAFSIHTFPLQQQDLHNHFKQLELA</sequence>
<keyword evidence="1" id="KW-1133">Transmembrane helix</keyword>
<name>A0A2N5VB40_9BASI</name>
<keyword evidence="1" id="KW-0472">Membrane</keyword>
<feature type="transmembrane region" description="Helical" evidence="1">
    <location>
        <begin position="33"/>
        <end position="57"/>
    </location>
</feature>
<keyword evidence="1" id="KW-0812">Transmembrane</keyword>
<protein>
    <submittedName>
        <fullName evidence="2">Uncharacterized protein</fullName>
    </submittedName>
</protein>
<reference evidence="2 3" key="1">
    <citation type="submission" date="2017-11" db="EMBL/GenBank/DDBJ databases">
        <title>De novo assembly and phasing of dikaryotic genomes from two isolates of Puccinia coronata f. sp. avenae, the causal agent of oat crown rust.</title>
        <authorList>
            <person name="Miller M.E."/>
            <person name="Zhang Y."/>
            <person name="Omidvar V."/>
            <person name="Sperschneider J."/>
            <person name="Schwessinger B."/>
            <person name="Raley C."/>
            <person name="Palmer J.M."/>
            <person name="Garnica D."/>
            <person name="Upadhyaya N."/>
            <person name="Rathjen J."/>
            <person name="Taylor J.M."/>
            <person name="Park R.F."/>
            <person name="Dodds P.N."/>
            <person name="Hirsch C.D."/>
            <person name="Kianian S.F."/>
            <person name="Figueroa M."/>
        </authorList>
    </citation>
    <scope>NUCLEOTIDE SEQUENCE [LARGE SCALE GENOMIC DNA]</scope>
    <source>
        <strain evidence="2">12SD80</strain>
    </source>
</reference>
<proteinExistence type="predicted"/>
<dbReference type="AlphaFoldDB" id="A0A2N5VB40"/>
<dbReference type="Proteomes" id="UP000235392">
    <property type="component" value="Unassembled WGS sequence"/>
</dbReference>
<evidence type="ECO:0000256" key="1">
    <source>
        <dbReference type="SAM" id="Phobius"/>
    </source>
</evidence>
<evidence type="ECO:0000313" key="2">
    <source>
        <dbReference type="EMBL" id="PLW47202.1"/>
    </source>
</evidence>
<organism evidence="2 3">
    <name type="scientific">Puccinia coronata f. sp. avenae</name>
    <dbReference type="NCBI Taxonomy" id="200324"/>
    <lineage>
        <taxon>Eukaryota</taxon>
        <taxon>Fungi</taxon>
        <taxon>Dikarya</taxon>
        <taxon>Basidiomycota</taxon>
        <taxon>Pucciniomycotina</taxon>
        <taxon>Pucciniomycetes</taxon>
        <taxon>Pucciniales</taxon>
        <taxon>Pucciniaceae</taxon>
        <taxon>Puccinia</taxon>
    </lineage>
</organism>
<dbReference type="EMBL" id="PGCI01000033">
    <property type="protein sequence ID" value="PLW47202.1"/>
    <property type="molecule type" value="Genomic_DNA"/>
</dbReference>
<accession>A0A2N5VB40</accession>
<gene>
    <name evidence="2" type="ORF">PCASD_02349</name>
</gene>